<feature type="domain" description="Response regulatory" evidence="2">
    <location>
        <begin position="8"/>
        <end position="124"/>
    </location>
</feature>
<evidence type="ECO:0000313" key="4">
    <source>
        <dbReference type="Proteomes" id="UP001281203"/>
    </source>
</evidence>
<dbReference type="PROSITE" id="PS50110">
    <property type="entry name" value="RESPONSE_REGULATORY"/>
    <property type="match status" value="1"/>
</dbReference>
<protein>
    <submittedName>
        <fullName evidence="3">Response regulator</fullName>
    </submittedName>
</protein>
<evidence type="ECO:0000259" key="2">
    <source>
        <dbReference type="PROSITE" id="PS50110"/>
    </source>
</evidence>
<dbReference type="RefSeq" id="WP_317063576.1">
    <property type="nucleotide sequence ID" value="NZ_WBKO01000001.1"/>
</dbReference>
<sequence>MGSLTPLNVLLAVPDNSAAGTLSTWLQERGHTVVGVAVRGEDALRAAAASRPGVVVLDASLPCPMSPLWMALAIRDGLGIPILLATADPHDTLPAGGEAALSPQEILAVPFGPESLAAAVETLVACERARGSGGRCTALTSCLQKEVLQQLETNIEQLATLNDRIRNPLQVITAYAGLMEGDARDAILLQVAAIDEVVRQLDRGTLASVAVREYLRKHREIPGS</sequence>
<dbReference type="SUPFAM" id="SSF52172">
    <property type="entry name" value="CheY-like"/>
    <property type="match status" value="1"/>
</dbReference>
<keyword evidence="1" id="KW-0597">Phosphoprotein</keyword>
<organism evidence="3 4">
    <name type="scientific">Methanoculleus caldifontis</name>
    <dbReference type="NCBI Taxonomy" id="2651577"/>
    <lineage>
        <taxon>Archaea</taxon>
        <taxon>Methanobacteriati</taxon>
        <taxon>Methanobacteriota</taxon>
        <taxon>Stenosarchaea group</taxon>
        <taxon>Methanomicrobia</taxon>
        <taxon>Methanomicrobiales</taxon>
        <taxon>Methanomicrobiaceae</taxon>
        <taxon>Methanoculleus</taxon>
    </lineage>
</organism>
<feature type="modified residue" description="4-aspartylphosphate" evidence="1">
    <location>
        <position position="58"/>
    </location>
</feature>
<dbReference type="Gene3D" id="3.40.50.2300">
    <property type="match status" value="1"/>
</dbReference>
<reference evidence="3 4" key="1">
    <citation type="submission" date="2019-10" db="EMBL/GenBank/DDBJ databases">
        <title>Isolation and characterization of Methanoculleus sp. Wushi-C6 from a hot spring well.</title>
        <authorList>
            <person name="Chen S.-C."/>
            <person name="Lan Z.-H."/>
            <person name="You Y.-T."/>
            <person name="Lai M.-C."/>
        </authorList>
    </citation>
    <scope>NUCLEOTIDE SEQUENCE [LARGE SCALE GENOMIC DNA]</scope>
    <source>
        <strain evidence="3 4">Wushi-C6</strain>
    </source>
</reference>
<dbReference type="Proteomes" id="UP001281203">
    <property type="component" value="Unassembled WGS sequence"/>
</dbReference>
<proteinExistence type="predicted"/>
<dbReference type="InterPro" id="IPR001789">
    <property type="entry name" value="Sig_transdc_resp-reg_receiver"/>
</dbReference>
<evidence type="ECO:0000313" key="3">
    <source>
        <dbReference type="EMBL" id="MDV2480607.1"/>
    </source>
</evidence>
<name>A0ABU3WXS6_9EURY</name>
<comment type="caution">
    <text evidence="3">The sequence shown here is derived from an EMBL/GenBank/DDBJ whole genome shotgun (WGS) entry which is preliminary data.</text>
</comment>
<keyword evidence="4" id="KW-1185">Reference proteome</keyword>
<dbReference type="InterPro" id="IPR011006">
    <property type="entry name" value="CheY-like_superfamily"/>
</dbReference>
<dbReference type="EMBL" id="WBKO01000001">
    <property type="protein sequence ID" value="MDV2480607.1"/>
    <property type="molecule type" value="Genomic_DNA"/>
</dbReference>
<evidence type="ECO:0000256" key="1">
    <source>
        <dbReference type="PROSITE-ProRule" id="PRU00169"/>
    </source>
</evidence>
<accession>A0ABU3WXS6</accession>
<gene>
    <name evidence="3" type="ORF">F8E02_01015</name>
</gene>